<dbReference type="STRING" id="109280.ENSHCOP00000003595"/>
<dbReference type="GO" id="GO:0004523">
    <property type="term" value="F:RNA-DNA hybrid ribonuclease activity"/>
    <property type="evidence" value="ECO:0007669"/>
    <property type="project" value="UniProtKB-EC"/>
</dbReference>
<dbReference type="InterPro" id="IPR043502">
    <property type="entry name" value="DNA/RNA_pol_sf"/>
</dbReference>
<dbReference type="SUPFAM" id="SSF56672">
    <property type="entry name" value="DNA/RNA polymerases"/>
    <property type="match status" value="1"/>
</dbReference>
<evidence type="ECO:0000259" key="8">
    <source>
        <dbReference type="PROSITE" id="PS50878"/>
    </source>
</evidence>
<evidence type="ECO:0000256" key="4">
    <source>
        <dbReference type="ARBA" id="ARBA00022695"/>
    </source>
</evidence>
<dbReference type="InterPro" id="IPR021109">
    <property type="entry name" value="Peptidase_aspartic_dom_sf"/>
</dbReference>
<organism evidence="9 10">
    <name type="scientific">Hippocampus comes</name>
    <name type="common">Tiger tail seahorse</name>
    <dbReference type="NCBI Taxonomy" id="109280"/>
    <lineage>
        <taxon>Eukaryota</taxon>
        <taxon>Metazoa</taxon>
        <taxon>Chordata</taxon>
        <taxon>Craniata</taxon>
        <taxon>Vertebrata</taxon>
        <taxon>Euteleostomi</taxon>
        <taxon>Actinopterygii</taxon>
        <taxon>Neopterygii</taxon>
        <taxon>Teleostei</taxon>
        <taxon>Neoteleostei</taxon>
        <taxon>Acanthomorphata</taxon>
        <taxon>Syngnathiaria</taxon>
        <taxon>Syngnathiformes</taxon>
        <taxon>Syngnathoidei</taxon>
        <taxon>Syngnathidae</taxon>
        <taxon>Hippocampus</taxon>
    </lineage>
</organism>
<accession>A0A3Q2XGQ9</accession>
<dbReference type="Gene3D" id="3.30.70.270">
    <property type="match status" value="2"/>
</dbReference>
<dbReference type="Gene3D" id="3.10.10.10">
    <property type="entry name" value="HIV Type 1 Reverse Transcriptase, subunit A, domain 1"/>
    <property type="match status" value="1"/>
</dbReference>
<evidence type="ECO:0000256" key="7">
    <source>
        <dbReference type="SAM" id="MobiDB-lite"/>
    </source>
</evidence>
<feature type="region of interest" description="Disordered" evidence="7">
    <location>
        <begin position="1"/>
        <end position="24"/>
    </location>
</feature>
<name>A0A3Q2XGQ9_HIPCM</name>
<dbReference type="AlphaFoldDB" id="A0A3Q2XGQ9"/>
<dbReference type="CDD" id="cd01647">
    <property type="entry name" value="RT_LTR"/>
    <property type="match status" value="1"/>
</dbReference>
<evidence type="ECO:0000256" key="3">
    <source>
        <dbReference type="ARBA" id="ARBA00022679"/>
    </source>
</evidence>
<sequence length="709" mass="79665">MCPHPREYDVEEVSNPPNSSTDDFESVLESLTSSVPTEGTIIFQGTHKVLKSDSLFYTTATIAGVSLTAMIDSGSTGCTLSESAMARLLECNPDMRRYPADDVVIVGCGGHRVTPSAICDVEMVVYDCKLAVPMFVVPGQTDDIILGSNAIKKILHLMRKTEGYWRLMSEPGGIIDDDSHHFFSLLSNTERWRGVTAPDKVGTLKLRQCVMLQPKSEHLVWAKLPASAPMSVGSTVIVEPTQSRCRSRKILVGRVIAPMWGDGWLPVRVINPSSEQVVLKRNAKLADVFPCIAVEDLSEPDNIQMFSQTAVHAVRPRSKEDIKMALDKLGLQDLDLDACAVSDMWRDRLFQIIERYESVFSRNKMDCGEASDFVHKIHLVDERPFRLPYRRVPPSQYEKLRMTLNEMEEKGIIRKSTSEYASPLVLVWKKNGDLRICTDFRWLNARTQRDAHPLPHQADALAALGGNVFFSTMDLTSGFYNVPLFEDHKKYTAFSSPFGLHEYNRMPQGLSNSPATFMRMMLSIFGDKNFTSLLCYLDDLMVFGPTEQSALERLEMVFSRLKNHNLRLAPKKCHFLRRSVKFLGHVISESGVQTDPGKVEAINRVRVSDLMDSDGLTPSLKKIRSFLGMVLYYQHFIEDCSIKAKPLLKLLSGQKTGGKARRRAKPALNPLGHVKLRAEDWTTECQSAFETLKHDLSQSVTLAHPDFGK</sequence>
<keyword evidence="6" id="KW-0255">Endonuclease</keyword>
<dbReference type="PROSITE" id="PS50878">
    <property type="entry name" value="RT_POL"/>
    <property type="match status" value="1"/>
</dbReference>
<dbReference type="Ensembl" id="ENSHCOT00000008471.1">
    <property type="protein sequence ID" value="ENSHCOP00000003595.1"/>
    <property type="gene ID" value="ENSHCOG00000004962.1"/>
</dbReference>
<dbReference type="InterPro" id="IPR043128">
    <property type="entry name" value="Rev_trsase/Diguanyl_cyclase"/>
</dbReference>
<dbReference type="OMA" id="WTSACRT"/>
<evidence type="ECO:0000256" key="6">
    <source>
        <dbReference type="ARBA" id="ARBA00022759"/>
    </source>
</evidence>
<feature type="domain" description="Reverse transcriptase" evidence="8">
    <location>
        <begin position="408"/>
        <end position="587"/>
    </location>
</feature>
<dbReference type="Pfam" id="PF13650">
    <property type="entry name" value="Asp_protease_2"/>
    <property type="match status" value="1"/>
</dbReference>
<dbReference type="SUPFAM" id="SSF50630">
    <property type="entry name" value="Acid proteases"/>
    <property type="match status" value="1"/>
</dbReference>
<protein>
    <recommendedName>
        <fullName evidence="2">ribonuclease H</fullName>
        <ecNumber evidence="2">3.1.26.4</ecNumber>
    </recommendedName>
</protein>
<reference evidence="9" key="2">
    <citation type="submission" date="2025-09" db="UniProtKB">
        <authorList>
            <consortium name="Ensembl"/>
        </authorList>
    </citation>
    <scope>IDENTIFICATION</scope>
</reference>
<dbReference type="GO" id="GO:0016779">
    <property type="term" value="F:nucleotidyltransferase activity"/>
    <property type="evidence" value="ECO:0007669"/>
    <property type="project" value="UniProtKB-KW"/>
</dbReference>
<evidence type="ECO:0000256" key="2">
    <source>
        <dbReference type="ARBA" id="ARBA00012180"/>
    </source>
</evidence>
<dbReference type="InterPro" id="IPR050951">
    <property type="entry name" value="Retrovirus_Pol_polyprotein"/>
</dbReference>
<evidence type="ECO:0000313" key="10">
    <source>
        <dbReference type="Proteomes" id="UP000264820"/>
    </source>
</evidence>
<keyword evidence="10" id="KW-1185">Reference proteome</keyword>
<keyword evidence="3" id="KW-0808">Transferase</keyword>
<dbReference type="Gene3D" id="2.40.70.10">
    <property type="entry name" value="Acid Proteases"/>
    <property type="match status" value="1"/>
</dbReference>
<reference evidence="9" key="1">
    <citation type="submission" date="2025-08" db="UniProtKB">
        <authorList>
            <consortium name="Ensembl"/>
        </authorList>
    </citation>
    <scope>IDENTIFICATION</scope>
</reference>
<dbReference type="GeneTree" id="ENSGT00940000165177"/>
<evidence type="ECO:0000313" key="9">
    <source>
        <dbReference type="Ensembl" id="ENSHCOP00000003595.1"/>
    </source>
</evidence>
<keyword evidence="6" id="KW-0378">Hydrolase</keyword>
<dbReference type="Proteomes" id="UP000264820">
    <property type="component" value="Unplaced"/>
</dbReference>
<evidence type="ECO:0000256" key="5">
    <source>
        <dbReference type="ARBA" id="ARBA00022722"/>
    </source>
</evidence>
<keyword evidence="4" id="KW-0548">Nucleotidyltransferase</keyword>
<proteinExistence type="inferred from homology"/>
<dbReference type="CDD" id="cd00303">
    <property type="entry name" value="retropepsin_like"/>
    <property type="match status" value="1"/>
</dbReference>
<dbReference type="PANTHER" id="PTHR37984:SF5">
    <property type="entry name" value="PROTEIN NYNRIN-LIKE"/>
    <property type="match status" value="1"/>
</dbReference>
<dbReference type="PANTHER" id="PTHR37984">
    <property type="entry name" value="PROTEIN CBG26694"/>
    <property type="match status" value="1"/>
</dbReference>
<comment type="similarity">
    <text evidence="1">Belongs to the beta type-B retroviral polymerase family. HERV class-II K(HML-2) pol subfamily.</text>
</comment>
<dbReference type="EC" id="3.1.26.4" evidence="2"/>
<dbReference type="Pfam" id="PF00078">
    <property type="entry name" value="RVT_1"/>
    <property type="match status" value="1"/>
</dbReference>
<keyword evidence="5" id="KW-0540">Nuclease</keyword>
<evidence type="ECO:0000256" key="1">
    <source>
        <dbReference type="ARBA" id="ARBA00010879"/>
    </source>
</evidence>
<dbReference type="InterPro" id="IPR000477">
    <property type="entry name" value="RT_dom"/>
</dbReference>